<feature type="domain" description="VOC" evidence="2">
    <location>
        <begin position="6"/>
        <end position="144"/>
    </location>
</feature>
<sequence length="146" mass="15780">MTGLKRLDNVAIVVDDLEAAKAFFGALGLELEGEATVEGSEVDRLVGLVGVRSDIAMMRTPDGHARVELTRYHSPDTPADDPRAPANTLGAHRLMFAVDDLDAVLDRLRPHGAELLGDLIRYGDSYRLCYLRGPAGILVALAEQLD</sequence>
<dbReference type="SUPFAM" id="SSF54593">
    <property type="entry name" value="Glyoxalase/Bleomycin resistance protein/Dihydroxybiphenyl dioxygenase"/>
    <property type="match status" value="1"/>
</dbReference>
<evidence type="ECO:0000259" key="2">
    <source>
        <dbReference type="PROSITE" id="PS51819"/>
    </source>
</evidence>
<proteinExistence type="predicted"/>
<dbReference type="GO" id="GO:0016829">
    <property type="term" value="F:lyase activity"/>
    <property type="evidence" value="ECO:0007669"/>
    <property type="project" value="UniProtKB-KW"/>
</dbReference>
<protein>
    <submittedName>
        <fullName evidence="3">Lactoylglutathione lyase-like lyase</fullName>
    </submittedName>
</protein>
<dbReference type="Pfam" id="PF00903">
    <property type="entry name" value="Glyoxalase"/>
    <property type="match status" value="1"/>
</dbReference>
<name>A0A011A054_9ACTN</name>
<organism evidence="3 4">
    <name type="scientific">Cryptosporangium arvum DSM 44712</name>
    <dbReference type="NCBI Taxonomy" id="927661"/>
    <lineage>
        <taxon>Bacteria</taxon>
        <taxon>Bacillati</taxon>
        <taxon>Actinomycetota</taxon>
        <taxon>Actinomycetes</taxon>
        <taxon>Cryptosporangiales</taxon>
        <taxon>Cryptosporangiaceae</taxon>
        <taxon>Cryptosporangium</taxon>
    </lineage>
</organism>
<dbReference type="GO" id="GO:0004493">
    <property type="term" value="F:methylmalonyl-CoA epimerase activity"/>
    <property type="evidence" value="ECO:0007669"/>
    <property type="project" value="TreeGrafter"/>
</dbReference>
<dbReference type="CDD" id="cd08353">
    <property type="entry name" value="VOC_like"/>
    <property type="match status" value="1"/>
</dbReference>
<evidence type="ECO:0000313" key="3">
    <source>
        <dbReference type="EMBL" id="EXG82857.1"/>
    </source>
</evidence>
<dbReference type="GO" id="GO:0046491">
    <property type="term" value="P:L-methylmalonyl-CoA metabolic process"/>
    <property type="evidence" value="ECO:0007669"/>
    <property type="project" value="TreeGrafter"/>
</dbReference>
<dbReference type="PATRIC" id="fig|927661.3.peg.4034"/>
<accession>A0A011A054</accession>
<dbReference type="EMBL" id="JFBT01000001">
    <property type="protein sequence ID" value="EXG82857.1"/>
    <property type="molecule type" value="Genomic_DNA"/>
</dbReference>
<gene>
    <name evidence="3" type="ORF">CryarDRAFT_4059</name>
</gene>
<dbReference type="PANTHER" id="PTHR43048:SF5">
    <property type="entry name" value="BLR5325 PROTEIN"/>
    <property type="match status" value="1"/>
</dbReference>
<dbReference type="PANTHER" id="PTHR43048">
    <property type="entry name" value="METHYLMALONYL-COA EPIMERASE"/>
    <property type="match status" value="1"/>
</dbReference>
<dbReference type="Proteomes" id="UP000021053">
    <property type="component" value="Unassembled WGS sequence"/>
</dbReference>
<evidence type="ECO:0000256" key="1">
    <source>
        <dbReference type="ARBA" id="ARBA00022723"/>
    </source>
</evidence>
<dbReference type="HOGENOM" id="CLU_046006_2_1_11"/>
<dbReference type="GO" id="GO:0046872">
    <property type="term" value="F:metal ion binding"/>
    <property type="evidence" value="ECO:0007669"/>
    <property type="project" value="UniProtKB-KW"/>
</dbReference>
<dbReference type="InterPro" id="IPR004360">
    <property type="entry name" value="Glyas_Fos-R_dOase_dom"/>
</dbReference>
<comment type="caution">
    <text evidence="3">The sequence shown here is derived from an EMBL/GenBank/DDBJ whole genome shotgun (WGS) entry which is preliminary data.</text>
</comment>
<dbReference type="Gene3D" id="3.10.180.10">
    <property type="entry name" value="2,3-Dihydroxybiphenyl 1,2-Dioxygenase, domain 1"/>
    <property type="match status" value="1"/>
</dbReference>
<dbReference type="InterPro" id="IPR051785">
    <property type="entry name" value="MMCE/EMCE_epimerase"/>
</dbReference>
<evidence type="ECO:0000313" key="4">
    <source>
        <dbReference type="Proteomes" id="UP000021053"/>
    </source>
</evidence>
<dbReference type="InterPro" id="IPR029068">
    <property type="entry name" value="Glyas_Bleomycin-R_OHBP_Dase"/>
</dbReference>
<keyword evidence="1" id="KW-0479">Metal-binding</keyword>
<reference evidence="3 4" key="1">
    <citation type="submission" date="2013-07" db="EMBL/GenBank/DDBJ databases">
        <authorList>
            <consortium name="DOE Joint Genome Institute"/>
            <person name="Eisen J."/>
            <person name="Huntemann M."/>
            <person name="Han J."/>
            <person name="Chen A."/>
            <person name="Kyrpides N."/>
            <person name="Mavromatis K."/>
            <person name="Markowitz V."/>
            <person name="Palaniappan K."/>
            <person name="Ivanova N."/>
            <person name="Schaumberg A."/>
            <person name="Pati A."/>
            <person name="Liolios K."/>
            <person name="Nordberg H.P."/>
            <person name="Cantor M.N."/>
            <person name="Hua S.X."/>
            <person name="Woyke T."/>
        </authorList>
    </citation>
    <scope>NUCLEOTIDE SEQUENCE [LARGE SCALE GENOMIC DNA]</scope>
    <source>
        <strain evidence="3 4">DSM 44712</strain>
    </source>
</reference>
<dbReference type="PROSITE" id="PS51819">
    <property type="entry name" value="VOC"/>
    <property type="match status" value="1"/>
</dbReference>
<dbReference type="AlphaFoldDB" id="A0A011A054"/>
<dbReference type="RefSeq" id="WP_211247546.1">
    <property type="nucleotide sequence ID" value="NZ_KK073874.1"/>
</dbReference>
<keyword evidence="4" id="KW-1185">Reference proteome</keyword>
<dbReference type="InterPro" id="IPR037523">
    <property type="entry name" value="VOC_core"/>
</dbReference>
<keyword evidence="3" id="KW-0456">Lyase</keyword>